<reference evidence="2 3" key="1">
    <citation type="journal article" date="2024" name="Int. J. Mol. Sci.">
        <title>Exploration of Alicyclobacillus spp. Genome in Search of Antibiotic Resistance.</title>
        <authorList>
            <person name="Bucka-Kolendo J."/>
            <person name="Kiousi D.E."/>
            <person name="Dekowska A."/>
            <person name="Mikolajczuk-Szczyrba A."/>
            <person name="Karadedos D.M."/>
            <person name="Michael P."/>
            <person name="Galanis A."/>
            <person name="Sokolowska B."/>
        </authorList>
    </citation>
    <scope>NUCLEOTIDE SEQUENCE [LARGE SCALE GENOMIC DNA]</scope>
    <source>
        <strain evidence="2 3">KKP 3000</strain>
    </source>
</reference>
<organism evidence="2 3">
    <name type="scientific">Alicyclobacillus fastidiosus</name>
    <dbReference type="NCBI Taxonomy" id="392011"/>
    <lineage>
        <taxon>Bacteria</taxon>
        <taxon>Bacillati</taxon>
        <taxon>Bacillota</taxon>
        <taxon>Bacilli</taxon>
        <taxon>Bacillales</taxon>
        <taxon>Alicyclobacillaceae</taxon>
        <taxon>Alicyclobacillus</taxon>
    </lineage>
</organism>
<dbReference type="SUPFAM" id="SSF53474">
    <property type="entry name" value="alpha/beta-Hydrolases"/>
    <property type="match status" value="1"/>
</dbReference>
<sequence length="234" mass="26280">MEQGEGDVVLYLHGYTGMDPWFPFLEVLSNRFRVISSEIPGFGESGCPSWVSTMDELAFFYVDILRELNVEHVSLVGSSLGGWLAVAFASHYPSMVRRLVLVDAMGLHSPKVKVADIFLISEEEHMKLRYFKPHGDQLLEKEVDFLEMARASRATAHLGWNPRLHDPKLPHKLCRITAPTLIVWGEEDGVVPPAFATLYQSLIANAQVTRIPQSGHLPQFEQSDLFIESVGSFL</sequence>
<dbReference type="InterPro" id="IPR029058">
    <property type="entry name" value="AB_hydrolase_fold"/>
</dbReference>
<evidence type="ECO:0000259" key="1">
    <source>
        <dbReference type="Pfam" id="PF12697"/>
    </source>
</evidence>
<dbReference type="RefSeq" id="WP_275476364.1">
    <property type="nucleotide sequence ID" value="NZ_CP162940.1"/>
</dbReference>
<dbReference type="Pfam" id="PF12697">
    <property type="entry name" value="Abhydrolase_6"/>
    <property type="match status" value="1"/>
</dbReference>
<feature type="domain" description="AB hydrolase-1" evidence="1">
    <location>
        <begin position="9"/>
        <end position="227"/>
    </location>
</feature>
<dbReference type="EMBL" id="JBDXSU010000004">
    <property type="protein sequence ID" value="MFB5189820.1"/>
    <property type="molecule type" value="Genomic_DNA"/>
</dbReference>
<dbReference type="Proteomes" id="UP001579974">
    <property type="component" value="Unassembled WGS sequence"/>
</dbReference>
<evidence type="ECO:0000313" key="2">
    <source>
        <dbReference type="EMBL" id="MFB5189820.1"/>
    </source>
</evidence>
<proteinExistence type="predicted"/>
<dbReference type="InterPro" id="IPR050266">
    <property type="entry name" value="AB_hydrolase_sf"/>
</dbReference>
<name>A0ABV5AC19_9BACL</name>
<keyword evidence="3" id="KW-1185">Reference proteome</keyword>
<evidence type="ECO:0000313" key="3">
    <source>
        <dbReference type="Proteomes" id="UP001579974"/>
    </source>
</evidence>
<dbReference type="PANTHER" id="PTHR43798">
    <property type="entry name" value="MONOACYLGLYCEROL LIPASE"/>
    <property type="match status" value="1"/>
</dbReference>
<dbReference type="GO" id="GO:0016787">
    <property type="term" value="F:hydrolase activity"/>
    <property type="evidence" value="ECO:0007669"/>
    <property type="project" value="UniProtKB-KW"/>
</dbReference>
<dbReference type="Gene3D" id="3.40.50.1820">
    <property type="entry name" value="alpha/beta hydrolase"/>
    <property type="match status" value="1"/>
</dbReference>
<comment type="caution">
    <text evidence="2">The sequence shown here is derived from an EMBL/GenBank/DDBJ whole genome shotgun (WGS) entry which is preliminary data.</text>
</comment>
<dbReference type="InterPro" id="IPR000073">
    <property type="entry name" value="AB_hydrolase_1"/>
</dbReference>
<keyword evidence="2" id="KW-0378">Hydrolase</keyword>
<dbReference type="PRINTS" id="PR00111">
    <property type="entry name" value="ABHYDROLASE"/>
</dbReference>
<gene>
    <name evidence="2" type="ORF">KKP3000_003209</name>
</gene>
<protein>
    <submittedName>
        <fullName evidence="2">Alpha/beta hydrolase</fullName>
    </submittedName>
</protein>
<accession>A0ABV5AC19</accession>